<feature type="compositionally biased region" description="Basic residues" evidence="1">
    <location>
        <begin position="59"/>
        <end position="69"/>
    </location>
</feature>
<accession>A0A7S1N8R1</accession>
<sequence length="540" mass="60746">MRRSRRRSKRSASRTGGTMSVDGPLSEDPIEGQNESQAAEPRPAAMSDEDEEVESRGPLSRRTRGHQQKAQHQEVSQTMHLALVVGKDQDPVVSNEWLIDAPKDMYQSDEAVGAYIALKYPHVKVTICRPKTCGIEKMADMLEDCDAIHILESEQFLGKHNYKNYKQMFKVLHGFGERLVPSLATMQYIMTKVDYIRLMEKHKIPHVPTFVLQRPNCTDFKDLQRGVSDCLNWVLGLHPVPLHIVTKPSHSGSRLHFEKWFVAGLRSAATTFATALRRMFEGSAKPFVLVQPFLQGLADLEYRLFFVNRKFVSCVSTRWGVNHQGKRDMKRANVDDKALLDVLQPIAQRVVDLLPPDSVMYRVDLFKWGDQYAVNEIEMVDADMMPEFHDDETDVIQLLAEALVQLGPGPFPKPGGKWKSALPVPDPHETVAGTAAHWEAVAAVVRGSLQDFKGARKLPSGMRDEQFPAWERWVGLLADTLLDADGLRQACEEMGLHAKGTKREMAGEIAWALLQEDERAAQQAAQPPPKKKAKKQKSSS</sequence>
<proteinExistence type="predicted"/>
<feature type="region of interest" description="Disordered" evidence="1">
    <location>
        <begin position="517"/>
        <end position="540"/>
    </location>
</feature>
<evidence type="ECO:0000313" key="2">
    <source>
        <dbReference type="EMBL" id="CAD9005032.1"/>
    </source>
</evidence>
<dbReference type="EMBL" id="HBGA01044293">
    <property type="protein sequence ID" value="CAD9005032.1"/>
    <property type="molecule type" value="Transcribed_RNA"/>
</dbReference>
<name>A0A7S1N8R1_9EUGL</name>
<dbReference type="AlphaFoldDB" id="A0A7S1N8R1"/>
<protein>
    <submittedName>
        <fullName evidence="2">Uncharacterized protein</fullName>
    </submittedName>
</protein>
<dbReference type="SUPFAM" id="SSF56059">
    <property type="entry name" value="Glutathione synthetase ATP-binding domain-like"/>
    <property type="match status" value="1"/>
</dbReference>
<gene>
    <name evidence="2" type="ORF">EGYM00392_LOCUS16119</name>
</gene>
<evidence type="ECO:0000256" key="1">
    <source>
        <dbReference type="SAM" id="MobiDB-lite"/>
    </source>
</evidence>
<organism evidence="2">
    <name type="scientific">Eutreptiella gymnastica</name>
    <dbReference type="NCBI Taxonomy" id="73025"/>
    <lineage>
        <taxon>Eukaryota</taxon>
        <taxon>Discoba</taxon>
        <taxon>Euglenozoa</taxon>
        <taxon>Euglenida</taxon>
        <taxon>Spirocuta</taxon>
        <taxon>Euglenophyceae</taxon>
        <taxon>Eutreptiales</taxon>
        <taxon>Eutreptiaceae</taxon>
        <taxon>Eutreptiella</taxon>
    </lineage>
</organism>
<feature type="region of interest" description="Disordered" evidence="1">
    <location>
        <begin position="1"/>
        <end position="76"/>
    </location>
</feature>
<reference evidence="2" key="1">
    <citation type="submission" date="2021-01" db="EMBL/GenBank/DDBJ databases">
        <authorList>
            <person name="Corre E."/>
            <person name="Pelletier E."/>
            <person name="Niang G."/>
            <person name="Scheremetjew M."/>
            <person name="Finn R."/>
            <person name="Kale V."/>
            <person name="Holt S."/>
            <person name="Cochrane G."/>
            <person name="Meng A."/>
            <person name="Brown T."/>
            <person name="Cohen L."/>
        </authorList>
    </citation>
    <scope>NUCLEOTIDE SEQUENCE</scope>
    <source>
        <strain evidence="2">NIES-381</strain>
    </source>
</reference>
<feature type="compositionally biased region" description="Basic residues" evidence="1">
    <location>
        <begin position="1"/>
        <end position="12"/>
    </location>
</feature>
<feature type="compositionally biased region" description="Basic residues" evidence="1">
    <location>
        <begin position="529"/>
        <end position="540"/>
    </location>
</feature>